<evidence type="ECO:0000256" key="5">
    <source>
        <dbReference type="ARBA" id="ARBA00012458"/>
    </source>
</evidence>
<evidence type="ECO:0000259" key="13">
    <source>
        <dbReference type="PROSITE" id="PS50972"/>
    </source>
</evidence>
<evidence type="ECO:0000256" key="3">
    <source>
        <dbReference type="ARBA" id="ARBA00004763"/>
    </source>
</evidence>
<dbReference type="InterPro" id="IPR006390">
    <property type="entry name" value="DHP_synth_dom"/>
</dbReference>
<dbReference type="GO" id="GO:0005829">
    <property type="term" value="C:cytosol"/>
    <property type="evidence" value="ECO:0007669"/>
    <property type="project" value="TreeGrafter"/>
</dbReference>
<evidence type="ECO:0000256" key="7">
    <source>
        <dbReference type="ARBA" id="ARBA00022679"/>
    </source>
</evidence>
<keyword evidence="7 12" id="KW-0808">Transferase</keyword>
<dbReference type="PROSITE" id="PS00792">
    <property type="entry name" value="DHPS_1"/>
    <property type="match status" value="1"/>
</dbReference>
<comment type="pathway">
    <text evidence="3 12">Cofactor biosynthesis; tetrahydrofolate biosynthesis; 7,8-dihydrofolate from 2-amino-4-hydroxy-6-hydroxymethyl-7,8-dihydropteridine diphosphate and 4-aminobenzoate: step 1/2.</text>
</comment>
<gene>
    <name evidence="14" type="ORF">FHX76_002177</name>
</gene>
<dbReference type="EC" id="2.5.1.15" evidence="5 12"/>
<evidence type="ECO:0000256" key="9">
    <source>
        <dbReference type="ARBA" id="ARBA00022842"/>
    </source>
</evidence>
<evidence type="ECO:0000256" key="10">
    <source>
        <dbReference type="ARBA" id="ARBA00022909"/>
    </source>
</evidence>
<accession>A0A7X5R2D2</accession>
<sequence>MTLVMGILNVTPDSFSDGGRYFGAERAIEHGLALRAQGADILDIGGESTRPGAERISAQEEQDRVLPVISALRKEGIAVSIDTLNAATALSAAAAGATIINDVSGGLADPDILHTVAGTELTYILGHWRNGSTQMDARANYGDVVADVRSELQARVRAAKEAGISDAQLVLDPGLGFSKIGTQNWQLLRRQSEFAQLGYRVMIGASRKRFLGDLLADGADVEERDLPTAIVSVLSAQQGAWAVRVHNVEQTRAALDTVAAWNS</sequence>
<comment type="caution">
    <text evidence="14">The sequence shown here is derived from an EMBL/GenBank/DDBJ whole genome shotgun (WGS) entry which is preliminary data.</text>
</comment>
<evidence type="ECO:0000313" key="14">
    <source>
        <dbReference type="EMBL" id="NIH54281.1"/>
    </source>
</evidence>
<comment type="catalytic activity">
    <reaction evidence="1">
        <text>(7,8-dihydropterin-6-yl)methyl diphosphate + 4-aminobenzoate = 7,8-dihydropteroate + diphosphate</text>
        <dbReference type="Rhea" id="RHEA:19949"/>
        <dbReference type="ChEBI" id="CHEBI:17836"/>
        <dbReference type="ChEBI" id="CHEBI:17839"/>
        <dbReference type="ChEBI" id="CHEBI:33019"/>
        <dbReference type="ChEBI" id="CHEBI:72950"/>
        <dbReference type="EC" id="2.5.1.15"/>
    </reaction>
</comment>
<evidence type="ECO:0000256" key="4">
    <source>
        <dbReference type="ARBA" id="ARBA00009503"/>
    </source>
</evidence>
<dbReference type="CDD" id="cd00739">
    <property type="entry name" value="DHPS"/>
    <property type="match status" value="1"/>
</dbReference>
<evidence type="ECO:0000256" key="1">
    <source>
        <dbReference type="ARBA" id="ARBA00000012"/>
    </source>
</evidence>
<dbReference type="FunFam" id="3.20.20.20:FF:000006">
    <property type="entry name" value="Dihydropteroate synthase"/>
    <property type="match status" value="1"/>
</dbReference>
<dbReference type="InterPro" id="IPR045031">
    <property type="entry name" value="DHP_synth-like"/>
</dbReference>
<evidence type="ECO:0000256" key="8">
    <source>
        <dbReference type="ARBA" id="ARBA00022723"/>
    </source>
</evidence>
<dbReference type="RefSeq" id="WP_167150678.1">
    <property type="nucleotide sequence ID" value="NZ_JAAMOX010000002.1"/>
</dbReference>
<evidence type="ECO:0000256" key="6">
    <source>
        <dbReference type="ARBA" id="ARBA00016919"/>
    </source>
</evidence>
<dbReference type="GO" id="GO:0004156">
    <property type="term" value="F:dihydropteroate synthase activity"/>
    <property type="evidence" value="ECO:0007669"/>
    <property type="project" value="UniProtKB-EC"/>
</dbReference>
<dbReference type="Gene3D" id="3.20.20.20">
    <property type="entry name" value="Dihydropteroate synthase-like"/>
    <property type="match status" value="1"/>
</dbReference>
<dbReference type="GO" id="GO:0046872">
    <property type="term" value="F:metal ion binding"/>
    <property type="evidence" value="ECO:0007669"/>
    <property type="project" value="UniProtKB-KW"/>
</dbReference>
<dbReference type="NCBIfam" id="TIGR01496">
    <property type="entry name" value="DHPS"/>
    <property type="match status" value="1"/>
</dbReference>
<protein>
    <recommendedName>
        <fullName evidence="6 12">Dihydropteroate synthase</fullName>
        <shortName evidence="12">DHPS</shortName>
        <ecNumber evidence="5 12">2.5.1.15</ecNumber>
    </recommendedName>
    <alternativeName>
        <fullName evidence="11 12">Dihydropteroate pyrophosphorylase</fullName>
    </alternativeName>
</protein>
<dbReference type="GO" id="GO:0046654">
    <property type="term" value="P:tetrahydrofolate biosynthetic process"/>
    <property type="evidence" value="ECO:0007669"/>
    <property type="project" value="UniProtKB-UniPathway"/>
</dbReference>
<keyword evidence="8 12" id="KW-0479">Metal-binding</keyword>
<name>A0A7X5R2D2_9MICO</name>
<feature type="domain" description="Pterin-binding" evidence="13">
    <location>
        <begin position="2"/>
        <end position="256"/>
    </location>
</feature>
<comment type="cofactor">
    <cofactor evidence="2 12">
        <name>Mg(2+)</name>
        <dbReference type="ChEBI" id="CHEBI:18420"/>
    </cofactor>
</comment>
<dbReference type="SUPFAM" id="SSF51717">
    <property type="entry name" value="Dihydropteroate synthetase-like"/>
    <property type="match status" value="1"/>
</dbReference>
<dbReference type="PROSITE" id="PS00793">
    <property type="entry name" value="DHPS_2"/>
    <property type="match status" value="1"/>
</dbReference>
<keyword evidence="10 12" id="KW-0289">Folate biosynthesis</keyword>
<dbReference type="UniPathway" id="UPA00077">
    <property type="reaction ID" value="UER00156"/>
</dbReference>
<evidence type="ECO:0000256" key="2">
    <source>
        <dbReference type="ARBA" id="ARBA00001946"/>
    </source>
</evidence>
<dbReference type="InterPro" id="IPR000489">
    <property type="entry name" value="Pterin-binding_dom"/>
</dbReference>
<reference evidence="14 15" key="1">
    <citation type="submission" date="2020-02" db="EMBL/GenBank/DDBJ databases">
        <title>Sequencing the genomes of 1000 actinobacteria strains.</title>
        <authorList>
            <person name="Klenk H.-P."/>
        </authorList>
    </citation>
    <scope>NUCLEOTIDE SEQUENCE [LARGE SCALE GENOMIC DNA]</scope>
    <source>
        <strain evidence="14 15">DSM 27960</strain>
    </source>
</reference>
<dbReference type="PANTHER" id="PTHR20941:SF1">
    <property type="entry name" value="FOLIC ACID SYNTHESIS PROTEIN FOL1"/>
    <property type="match status" value="1"/>
</dbReference>
<evidence type="ECO:0000313" key="15">
    <source>
        <dbReference type="Proteomes" id="UP000541033"/>
    </source>
</evidence>
<dbReference type="PANTHER" id="PTHR20941">
    <property type="entry name" value="FOLATE SYNTHESIS PROTEINS"/>
    <property type="match status" value="1"/>
</dbReference>
<proteinExistence type="inferred from homology"/>
<dbReference type="PROSITE" id="PS50972">
    <property type="entry name" value="PTERIN_BINDING"/>
    <property type="match status" value="1"/>
</dbReference>
<organism evidence="14 15">
    <name type="scientific">Lysinibacter cavernae</name>
    <dbReference type="NCBI Taxonomy" id="1640652"/>
    <lineage>
        <taxon>Bacteria</taxon>
        <taxon>Bacillati</taxon>
        <taxon>Actinomycetota</taxon>
        <taxon>Actinomycetes</taxon>
        <taxon>Micrococcales</taxon>
        <taxon>Microbacteriaceae</taxon>
        <taxon>Lysinibacter</taxon>
    </lineage>
</organism>
<keyword evidence="9 12" id="KW-0460">Magnesium</keyword>
<evidence type="ECO:0000256" key="12">
    <source>
        <dbReference type="RuleBase" id="RU361205"/>
    </source>
</evidence>
<comment type="function">
    <text evidence="12">Catalyzes the condensation of para-aminobenzoate (pABA) with 6-hydroxymethyl-7,8-dihydropterin diphosphate (DHPt-PP) to form 7,8-dihydropteroate (H2Pte), the immediate precursor of folate derivatives.</text>
</comment>
<dbReference type="AlphaFoldDB" id="A0A7X5R2D2"/>
<dbReference type="InterPro" id="IPR011005">
    <property type="entry name" value="Dihydropteroate_synth-like_sf"/>
</dbReference>
<dbReference type="EMBL" id="JAAMOX010000002">
    <property type="protein sequence ID" value="NIH54281.1"/>
    <property type="molecule type" value="Genomic_DNA"/>
</dbReference>
<evidence type="ECO:0000256" key="11">
    <source>
        <dbReference type="ARBA" id="ARBA00030193"/>
    </source>
</evidence>
<comment type="similarity">
    <text evidence="4 12">Belongs to the DHPS family.</text>
</comment>
<dbReference type="GO" id="GO:0046656">
    <property type="term" value="P:folic acid biosynthetic process"/>
    <property type="evidence" value="ECO:0007669"/>
    <property type="project" value="UniProtKB-KW"/>
</dbReference>
<dbReference type="Proteomes" id="UP000541033">
    <property type="component" value="Unassembled WGS sequence"/>
</dbReference>
<dbReference type="Pfam" id="PF00809">
    <property type="entry name" value="Pterin_bind"/>
    <property type="match status" value="1"/>
</dbReference>
<keyword evidence="15" id="KW-1185">Reference proteome</keyword>